<dbReference type="RefSeq" id="WP_088067006.1">
    <property type="nucleotide sequence ID" value="NZ_MOOV01000114.1"/>
</dbReference>
<accession>A0A9X6RGN8</accession>
<protein>
    <recommendedName>
        <fullName evidence="4">N-acetylmuramoyl-L-alanine amidase</fullName>
    </recommendedName>
</protein>
<feature type="signal peptide" evidence="1">
    <location>
        <begin position="1"/>
        <end position="27"/>
    </location>
</feature>
<reference evidence="2 3" key="1">
    <citation type="submission" date="2016-10" db="EMBL/GenBank/DDBJ databases">
        <title>Comparative genomics of Bacillus thuringiensis reveals a path to pathogens against multiple invertebrate hosts.</title>
        <authorList>
            <person name="Zheng J."/>
            <person name="Gao Q."/>
            <person name="Liu H."/>
            <person name="Peng D."/>
            <person name="Ruan L."/>
            <person name="Sun M."/>
        </authorList>
    </citation>
    <scope>NUCLEOTIDE SEQUENCE [LARGE SCALE GENOMIC DNA]</scope>
    <source>
        <strain evidence="2">T30001</strain>
    </source>
</reference>
<feature type="chain" id="PRO_5041000072" description="N-acetylmuramoyl-L-alanine amidase" evidence="1">
    <location>
        <begin position="28"/>
        <end position="256"/>
    </location>
</feature>
<sequence>MKLGSKIAAGIFTLSLTIGTFAPSSFASTTEVKKDSEKIELAQKEGQIQSIKENYTDPKVQKNLIEKVNVGEKLDNINPEKKALGKKEIINETTTLTTYPDGSKEETGIDFSQAKFFDEKGNEVQPIKAEQLKGITTGPQGSITGGSWQRGSGYACVQGAKVFRNAYSAFSVYYYADYCHHQGAYDKLDRVYGWDIKAPGGGYSKEDWGVFRQWQKPGYEAYGGISFKYTDSRGGDTHQWLYIRVAGGSAWEDSNI</sequence>
<name>A0A9X6RGN8_BACTV</name>
<keyword evidence="1" id="KW-0732">Signal</keyword>
<evidence type="ECO:0000313" key="2">
    <source>
        <dbReference type="EMBL" id="OUB99913.1"/>
    </source>
</evidence>
<dbReference type="Proteomes" id="UP000195160">
    <property type="component" value="Unassembled WGS sequence"/>
</dbReference>
<evidence type="ECO:0000256" key="1">
    <source>
        <dbReference type="SAM" id="SignalP"/>
    </source>
</evidence>
<comment type="caution">
    <text evidence="2">The sequence shown here is derived from an EMBL/GenBank/DDBJ whole genome shotgun (WGS) entry which is preliminary data.</text>
</comment>
<evidence type="ECO:0000313" key="3">
    <source>
        <dbReference type="Proteomes" id="UP000195160"/>
    </source>
</evidence>
<dbReference type="EMBL" id="MOOV01000114">
    <property type="protein sequence ID" value="OUB99913.1"/>
    <property type="molecule type" value="Genomic_DNA"/>
</dbReference>
<dbReference type="AlphaFoldDB" id="A0A9X6RGN8"/>
<evidence type="ECO:0008006" key="4">
    <source>
        <dbReference type="Google" id="ProtNLM"/>
    </source>
</evidence>
<proteinExistence type="predicted"/>
<gene>
    <name evidence="2" type="ORF">BK784_15335</name>
</gene>
<organism evidence="2 3">
    <name type="scientific">Bacillus thuringiensis subsp. medellin</name>
    <dbReference type="NCBI Taxonomy" id="79672"/>
    <lineage>
        <taxon>Bacteria</taxon>
        <taxon>Bacillati</taxon>
        <taxon>Bacillota</taxon>
        <taxon>Bacilli</taxon>
        <taxon>Bacillales</taxon>
        <taxon>Bacillaceae</taxon>
        <taxon>Bacillus</taxon>
        <taxon>Bacillus cereus group</taxon>
    </lineage>
</organism>